<evidence type="ECO:0000256" key="4">
    <source>
        <dbReference type="ARBA" id="ARBA00022630"/>
    </source>
</evidence>
<dbReference type="EC" id="2.7.1.180" evidence="2"/>
<evidence type="ECO:0000313" key="12">
    <source>
        <dbReference type="EMBL" id="OQP50174.1"/>
    </source>
</evidence>
<evidence type="ECO:0000256" key="2">
    <source>
        <dbReference type="ARBA" id="ARBA00011955"/>
    </source>
</evidence>
<dbReference type="Pfam" id="PF10029">
    <property type="entry name" value="DUF2271"/>
    <property type="match status" value="1"/>
</dbReference>
<protein>
    <recommendedName>
        <fullName evidence="3">FAD:protein FMN transferase</fullName>
        <ecNumber evidence="2">2.7.1.180</ecNumber>
    </recommendedName>
    <alternativeName>
        <fullName evidence="9">Flavin transferase</fullName>
    </alternativeName>
</protein>
<evidence type="ECO:0000256" key="3">
    <source>
        <dbReference type="ARBA" id="ARBA00016337"/>
    </source>
</evidence>
<evidence type="ECO:0000256" key="10">
    <source>
        <dbReference type="ARBA" id="ARBA00048540"/>
    </source>
</evidence>
<keyword evidence="5" id="KW-0808">Transferase</keyword>
<evidence type="ECO:0000256" key="11">
    <source>
        <dbReference type="SAM" id="SignalP"/>
    </source>
</evidence>
<comment type="caution">
    <text evidence="12">The sequence shown here is derived from an EMBL/GenBank/DDBJ whole genome shotgun (WGS) entry which is preliminary data.</text>
</comment>
<name>A0ABX3P0Z4_9BACT</name>
<dbReference type="InterPro" id="IPR014469">
    <property type="entry name" value="DUF2271"/>
</dbReference>
<dbReference type="PANTHER" id="PTHR30040">
    <property type="entry name" value="THIAMINE BIOSYNTHESIS LIPOPROTEIN APBE"/>
    <property type="match status" value="1"/>
</dbReference>
<dbReference type="Gene3D" id="3.10.520.10">
    <property type="entry name" value="ApbE-like domains"/>
    <property type="match status" value="1"/>
</dbReference>
<comment type="catalytic activity">
    <reaction evidence="10">
        <text>L-threonyl-[protein] + FAD = FMN-L-threonyl-[protein] + AMP + H(+)</text>
        <dbReference type="Rhea" id="RHEA:36847"/>
        <dbReference type="Rhea" id="RHEA-COMP:11060"/>
        <dbReference type="Rhea" id="RHEA-COMP:11061"/>
        <dbReference type="ChEBI" id="CHEBI:15378"/>
        <dbReference type="ChEBI" id="CHEBI:30013"/>
        <dbReference type="ChEBI" id="CHEBI:57692"/>
        <dbReference type="ChEBI" id="CHEBI:74257"/>
        <dbReference type="ChEBI" id="CHEBI:456215"/>
        <dbReference type="EC" id="2.7.1.180"/>
    </reaction>
</comment>
<keyword evidence="11" id="KW-0732">Signal</keyword>
<gene>
    <name evidence="12" type="ORF">A4D02_27475</name>
</gene>
<organism evidence="12 13">
    <name type="scientific">Niastella koreensis</name>
    <dbReference type="NCBI Taxonomy" id="354356"/>
    <lineage>
        <taxon>Bacteria</taxon>
        <taxon>Pseudomonadati</taxon>
        <taxon>Bacteroidota</taxon>
        <taxon>Chitinophagia</taxon>
        <taxon>Chitinophagales</taxon>
        <taxon>Chitinophagaceae</taxon>
        <taxon>Niastella</taxon>
    </lineage>
</organism>
<dbReference type="RefSeq" id="WP_014219497.1">
    <property type="nucleotide sequence ID" value="NZ_LWBO01000007.1"/>
</dbReference>
<keyword evidence="7" id="KW-0274">FAD</keyword>
<evidence type="ECO:0000256" key="7">
    <source>
        <dbReference type="ARBA" id="ARBA00022827"/>
    </source>
</evidence>
<evidence type="ECO:0000256" key="8">
    <source>
        <dbReference type="ARBA" id="ARBA00022842"/>
    </source>
</evidence>
<comment type="cofactor">
    <cofactor evidence="1">
        <name>Mg(2+)</name>
        <dbReference type="ChEBI" id="CHEBI:18420"/>
    </cofactor>
</comment>
<evidence type="ECO:0000256" key="5">
    <source>
        <dbReference type="ARBA" id="ARBA00022679"/>
    </source>
</evidence>
<dbReference type="PANTHER" id="PTHR30040:SF2">
    <property type="entry name" value="FAD:PROTEIN FMN TRANSFERASE"/>
    <property type="match status" value="1"/>
</dbReference>
<keyword evidence="6" id="KW-0479">Metal-binding</keyword>
<dbReference type="InterPro" id="IPR003374">
    <property type="entry name" value="ApbE-like_sf"/>
</dbReference>
<evidence type="ECO:0000256" key="9">
    <source>
        <dbReference type="ARBA" id="ARBA00031306"/>
    </source>
</evidence>
<accession>A0ABX3P0Z4</accession>
<evidence type="ECO:0000256" key="6">
    <source>
        <dbReference type="ARBA" id="ARBA00022723"/>
    </source>
</evidence>
<feature type="signal peptide" evidence="11">
    <location>
        <begin position="1"/>
        <end position="27"/>
    </location>
</feature>
<sequence>MKKMFSGSVCSYCLAGILLLTCTIAYAAAPPKKGKALHTYLSQYENVLGTSMELKVSTYTQVRATEAEKTALAEIKKLSEILSAYDKESEFSKWQKTCGQPVPVSNELFEVMQLFDVWRNRTGGALDASAEIVTRLWKKAASTNRVPTQQELNNAVAEIKQTHWVLNPKTRTATHLDNAPLMLNSFVKSYIIKHAVNEAMKPGDVKAVVLNIGGDIVVSGDVTENVLVKDPKADAENEAPIASLRISDKAVATSGNYRRGELIGGHWYSHIVDPRTGLPADDIISATVVAPDAADAGALATAFNVMSLPESVQLASTMPGVEYLIVTRDGKQQTSKGWGSLKAAYKENGIVGNLNTKTGNREAGGNSFEMIINLEINTQKEGFAKRPYLAVWIEDTMHSPVRTVSIWHGSDRYMPELKSWYLKYRTIYNSDMNFKSSTSSATRSAGKYTLKWDGKDDKGNYVKPGKYIVKIEAAREHGTHQLMRQEIDCDNTPKQINLPGNIEISSVSLDYHKN</sequence>
<feature type="chain" id="PRO_5045303761" description="FAD:protein FMN transferase" evidence="11">
    <location>
        <begin position="28"/>
        <end position="514"/>
    </location>
</feature>
<keyword evidence="4" id="KW-0285">Flavoprotein</keyword>
<evidence type="ECO:0000256" key="1">
    <source>
        <dbReference type="ARBA" id="ARBA00001946"/>
    </source>
</evidence>
<reference evidence="12 13" key="1">
    <citation type="submission" date="2016-04" db="EMBL/GenBank/DDBJ databases">
        <authorList>
            <person name="Chen L."/>
            <person name="Zhuang W."/>
            <person name="Wang G."/>
        </authorList>
    </citation>
    <scope>NUCLEOTIDE SEQUENCE [LARGE SCALE GENOMIC DNA]</scope>
    <source>
        <strain evidence="13">GR20</strain>
    </source>
</reference>
<dbReference type="Proteomes" id="UP000192277">
    <property type="component" value="Unassembled WGS sequence"/>
</dbReference>
<dbReference type="SUPFAM" id="SSF143631">
    <property type="entry name" value="ApbE-like"/>
    <property type="match status" value="1"/>
</dbReference>
<dbReference type="EMBL" id="LWBO01000007">
    <property type="protein sequence ID" value="OQP50174.1"/>
    <property type="molecule type" value="Genomic_DNA"/>
</dbReference>
<proteinExistence type="predicted"/>
<evidence type="ECO:0000313" key="13">
    <source>
        <dbReference type="Proteomes" id="UP000192277"/>
    </source>
</evidence>
<keyword evidence="13" id="KW-1185">Reference proteome</keyword>
<keyword evidence="8" id="KW-0460">Magnesium</keyword>
<dbReference type="InterPro" id="IPR024932">
    <property type="entry name" value="ApbE"/>
</dbReference>
<dbReference type="Gene3D" id="2.60.40.4070">
    <property type="match status" value="1"/>
</dbReference>
<dbReference type="Pfam" id="PF02424">
    <property type="entry name" value="ApbE"/>
    <property type="match status" value="1"/>
</dbReference>